<dbReference type="OrthoDB" id="9787061at2"/>
<evidence type="ECO:0000256" key="3">
    <source>
        <dbReference type="ARBA" id="ARBA00022679"/>
    </source>
</evidence>
<dbReference type="InterPro" id="IPR000544">
    <property type="entry name" value="Octanoyltransferase"/>
</dbReference>
<dbReference type="InterPro" id="IPR004143">
    <property type="entry name" value="BPL_LPL_catalytic"/>
</dbReference>
<evidence type="ECO:0000256" key="5">
    <source>
        <dbReference type="ARBA" id="ARBA00024732"/>
    </source>
</evidence>
<feature type="binding site" evidence="6">
    <location>
        <begin position="209"/>
        <end position="211"/>
    </location>
    <ligand>
        <name>substrate</name>
    </ligand>
</feature>
<keyword evidence="2 6" id="KW-0963">Cytoplasm</keyword>
<accession>A0A3A1Y2J1</accession>
<gene>
    <name evidence="6" type="primary">lipB</name>
    <name evidence="8" type="ORF">CKF59_07505</name>
</gene>
<dbReference type="InterPro" id="IPR045864">
    <property type="entry name" value="aa-tRNA-synth_II/BPL/LPL"/>
</dbReference>
<dbReference type="SUPFAM" id="SSF55681">
    <property type="entry name" value="Class II aaRS and biotin synthetases"/>
    <property type="match status" value="1"/>
</dbReference>
<dbReference type="NCBIfam" id="TIGR00214">
    <property type="entry name" value="lipB"/>
    <property type="match status" value="1"/>
</dbReference>
<comment type="similarity">
    <text evidence="6">Belongs to the LipB family.</text>
</comment>
<dbReference type="NCBIfam" id="NF010922">
    <property type="entry name" value="PRK14342.1"/>
    <property type="match status" value="1"/>
</dbReference>
<name>A0A3A1Y2J1_9GAMM</name>
<organism evidence="8 9">
    <name type="scientific">Psittacicella gerlachiana</name>
    <dbReference type="NCBI Taxonomy" id="2028574"/>
    <lineage>
        <taxon>Bacteria</taxon>
        <taxon>Pseudomonadati</taxon>
        <taxon>Pseudomonadota</taxon>
        <taxon>Gammaproteobacteria</taxon>
        <taxon>Pasteurellales</taxon>
        <taxon>Psittacicellaceae</taxon>
        <taxon>Psittacicella</taxon>
    </lineage>
</organism>
<dbReference type="EMBL" id="NRJF01000270">
    <property type="protein sequence ID" value="RIY31620.1"/>
    <property type="molecule type" value="Genomic_DNA"/>
</dbReference>
<dbReference type="UniPathway" id="UPA00538">
    <property type="reaction ID" value="UER00592"/>
</dbReference>
<dbReference type="PROSITE" id="PS51733">
    <property type="entry name" value="BPL_LPL_CATALYTIC"/>
    <property type="match status" value="1"/>
</dbReference>
<evidence type="ECO:0000313" key="9">
    <source>
        <dbReference type="Proteomes" id="UP000265964"/>
    </source>
</evidence>
<evidence type="ECO:0000259" key="7">
    <source>
        <dbReference type="PROSITE" id="PS51733"/>
    </source>
</evidence>
<dbReference type="Proteomes" id="UP000265964">
    <property type="component" value="Unassembled WGS sequence"/>
</dbReference>
<comment type="pathway">
    <text evidence="1 6">Protein modification; protein lipoylation via endogenous pathway; protein N(6)-(lipoyl)lysine from octanoyl-[acyl-carrier-protein]: step 1/2.</text>
</comment>
<dbReference type="CDD" id="cd16444">
    <property type="entry name" value="LipB"/>
    <property type="match status" value="1"/>
</dbReference>
<protein>
    <recommendedName>
        <fullName evidence="6">Octanoyltransferase</fullName>
        <ecNumber evidence="6">2.3.1.181</ecNumber>
    </recommendedName>
    <alternativeName>
        <fullName evidence="6">Lipoate-protein ligase B</fullName>
    </alternativeName>
    <alternativeName>
        <fullName evidence="6">Lipoyl/octanoyl transferase</fullName>
    </alternativeName>
    <alternativeName>
        <fullName evidence="6">Octanoyl-[acyl-carrier-protein]-protein N-octanoyltransferase</fullName>
    </alternativeName>
</protein>
<keyword evidence="3 6" id="KW-0808">Transferase</keyword>
<evidence type="ECO:0000256" key="6">
    <source>
        <dbReference type="HAMAP-Rule" id="MF_00013"/>
    </source>
</evidence>
<dbReference type="Pfam" id="PF21948">
    <property type="entry name" value="LplA-B_cat"/>
    <property type="match status" value="1"/>
</dbReference>
<comment type="caution">
    <text evidence="8">The sequence shown here is derived from an EMBL/GenBank/DDBJ whole genome shotgun (WGS) entry which is preliminary data.</text>
</comment>
<feature type="site" description="Lowers pKa of active site Cys" evidence="6">
    <location>
        <position position="206"/>
    </location>
</feature>
<feature type="binding site" evidence="6">
    <location>
        <begin position="132"/>
        <end position="139"/>
    </location>
    <ligand>
        <name>substrate</name>
    </ligand>
</feature>
<comment type="subcellular location">
    <subcellularLocation>
        <location evidence="6">Cytoplasm</location>
    </subcellularLocation>
</comment>
<dbReference type="HAMAP" id="MF_00013">
    <property type="entry name" value="LipB"/>
    <property type="match status" value="1"/>
</dbReference>
<feature type="binding site" evidence="6">
    <location>
        <begin position="222"/>
        <end position="224"/>
    </location>
    <ligand>
        <name>substrate</name>
    </ligand>
</feature>
<comment type="function">
    <text evidence="5 6">Catalyzes the transfer of endogenously produced octanoic acid from octanoyl-acyl-carrier-protein onto the lipoyl domains of lipoate-dependent enzymes. Lipoyl-ACP can also act as a substrate although octanoyl-ACP is likely to be the physiological substrate.</text>
</comment>
<evidence type="ECO:0000256" key="1">
    <source>
        <dbReference type="ARBA" id="ARBA00004821"/>
    </source>
</evidence>
<dbReference type="Gene3D" id="3.30.930.10">
    <property type="entry name" value="Bira Bifunctional Protein, Domain 2"/>
    <property type="match status" value="1"/>
</dbReference>
<dbReference type="PANTHER" id="PTHR10993:SF7">
    <property type="entry name" value="LIPOYLTRANSFERASE 2, MITOCHONDRIAL-RELATED"/>
    <property type="match status" value="1"/>
</dbReference>
<dbReference type="GO" id="GO:0033819">
    <property type="term" value="F:lipoyl(octanoyl) transferase activity"/>
    <property type="evidence" value="ECO:0007669"/>
    <property type="project" value="UniProtKB-EC"/>
</dbReference>
<feature type="domain" description="BPL/LPL catalytic" evidence="7">
    <location>
        <begin position="92"/>
        <end position="286"/>
    </location>
</feature>
<evidence type="ECO:0000256" key="4">
    <source>
        <dbReference type="ARBA" id="ARBA00023315"/>
    </source>
</evidence>
<keyword evidence="4 6" id="KW-0012">Acyltransferase</keyword>
<comment type="catalytic activity">
    <reaction evidence="6">
        <text>octanoyl-[ACP] + L-lysyl-[protein] = N(6)-octanoyl-L-lysyl-[protein] + holo-[ACP] + H(+)</text>
        <dbReference type="Rhea" id="RHEA:17665"/>
        <dbReference type="Rhea" id="RHEA-COMP:9636"/>
        <dbReference type="Rhea" id="RHEA-COMP:9685"/>
        <dbReference type="Rhea" id="RHEA-COMP:9752"/>
        <dbReference type="Rhea" id="RHEA-COMP:9928"/>
        <dbReference type="ChEBI" id="CHEBI:15378"/>
        <dbReference type="ChEBI" id="CHEBI:29969"/>
        <dbReference type="ChEBI" id="CHEBI:64479"/>
        <dbReference type="ChEBI" id="CHEBI:78463"/>
        <dbReference type="ChEBI" id="CHEBI:78809"/>
        <dbReference type="EC" id="2.3.1.181"/>
    </reaction>
</comment>
<dbReference type="RefSeq" id="WP_119535292.1">
    <property type="nucleotide sequence ID" value="NZ_NRJF01000270.1"/>
</dbReference>
<sequence>MFEITQIDAHELEKTKLTLWQPKFKSFISKFLLQDLLSVETSIANLIQISPSKTQDLNNKICSKVIIKDYESLINWRDSFQAMIDFTRNRTENTLDQILLLQHEPVFTQGVNGSPNHVLNNKFNIPIMQADRGGQVTYHGPKQQIIYLLIDFERKKKEFAEFDLKFYARSIVTAMENAVVNILTHIGISKVHAKPDAPGIYIENKKVSSLGLKVTRHGTYHGIAINIDMDLEPFHSINPCGYAGLEMCNICDYINPQSLVSLELLTPEQAQNLTPEEFYSLVNSLINEYFISYLVNSFAYTEVYKI</sequence>
<evidence type="ECO:0000256" key="2">
    <source>
        <dbReference type="ARBA" id="ARBA00022490"/>
    </source>
</evidence>
<dbReference type="AlphaFoldDB" id="A0A3A1Y2J1"/>
<reference evidence="8 9" key="1">
    <citation type="submission" date="2017-08" db="EMBL/GenBank/DDBJ databases">
        <title>Reclassification of Bisgaard taxon 37 and 44.</title>
        <authorList>
            <person name="Christensen H."/>
        </authorList>
    </citation>
    <scope>NUCLEOTIDE SEQUENCE [LARGE SCALE GENOMIC DNA]</scope>
    <source>
        <strain evidence="8 9">EEAB3T1</strain>
    </source>
</reference>
<dbReference type="PANTHER" id="PTHR10993">
    <property type="entry name" value="OCTANOYLTRANSFERASE"/>
    <property type="match status" value="1"/>
</dbReference>
<dbReference type="FunFam" id="3.30.930.10:FF:000020">
    <property type="entry name" value="Octanoyltransferase"/>
    <property type="match status" value="1"/>
</dbReference>
<evidence type="ECO:0000313" key="8">
    <source>
        <dbReference type="EMBL" id="RIY31620.1"/>
    </source>
</evidence>
<feature type="active site" description="Acyl-thioester intermediate" evidence="6">
    <location>
        <position position="240"/>
    </location>
</feature>
<proteinExistence type="inferred from homology"/>
<keyword evidence="9" id="KW-1185">Reference proteome</keyword>
<dbReference type="GO" id="GO:0009249">
    <property type="term" value="P:protein lipoylation"/>
    <property type="evidence" value="ECO:0007669"/>
    <property type="project" value="InterPro"/>
</dbReference>
<comment type="miscellaneous">
    <text evidence="6">In the reaction, the free carboxyl group of octanoic acid is attached via an amide linkage to the epsilon-amino group of a specific lysine residue of lipoyl domains of lipoate-dependent enzymes.</text>
</comment>
<dbReference type="EC" id="2.3.1.181" evidence="6"/>
<dbReference type="GO" id="GO:0005737">
    <property type="term" value="C:cytoplasm"/>
    <property type="evidence" value="ECO:0007669"/>
    <property type="project" value="UniProtKB-SubCell"/>
</dbReference>